<organism evidence="2">
    <name type="scientific">marine sediment metagenome</name>
    <dbReference type="NCBI Taxonomy" id="412755"/>
    <lineage>
        <taxon>unclassified sequences</taxon>
        <taxon>metagenomes</taxon>
        <taxon>ecological metagenomes</taxon>
    </lineage>
</organism>
<sequence>GSVYNWIYKYSTYNKKGYKIVEMSSSSTQKLKDKDARIAELERLLGQKQIKIDYLEELIELAEEQYDVQFKKNSNTPRSK</sequence>
<feature type="coiled-coil region" evidence="1">
    <location>
        <begin position="31"/>
        <end position="65"/>
    </location>
</feature>
<proteinExistence type="predicted"/>
<name>X1F2R2_9ZZZZ</name>
<dbReference type="AlphaFoldDB" id="X1F2R2"/>
<comment type="caution">
    <text evidence="2">The sequence shown here is derived from an EMBL/GenBank/DDBJ whole genome shotgun (WGS) entry which is preliminary data.</text>
</comment>
<reference evidence="2" key="1">
    <citation type="journal article" date="2014" name="Front. Microbiol.">
        <title>High frequency of phylogenetically diverse reductive dehalogenase-homologous genes in deep subseafloor sedimentary metagenomes.</title>
        <authorList>
            <person name="Kawai M."/>
            <person name="Futagami T."/>
            <person name="Toyoda A."/>
            <person name="Takaki Y."/>
            <person name="Nishi S."/>
            <person name="Hori S."/>
            <person name="Arai W."/>
            <person name="Tsubouchi T."/>
            <person name="Morono Y."/>
            <person name="Uchiyama I."/>
            <person name="Ito T."/>
            <person name="Fujiyama A."/>
            <person name="Inagaki F."/>
            <person name="Takami H."/>
        </authorList>
    </citation>
    <scope>NUCLEOTIDE SEQUENCE</scope>
    <source>
        <strain evidence="2">Expedition CK06-06</strain>
    </source>
</reference>
<evidence type="ECO:0000313" key="2">
    <source>
        <dbReference type="EMBL" id="GAH23659.1"/>
    </source>
</evidence>
<evidence type="ECO:0008006" key="3">
    <source>
        <dbReference type="Google" id="ProtNLM"/>
    </source>
</evidence>
<dbReference type="EMBL" id="BART01039816">
    <property type="protein sequence ID" value="GAH23659.1"/>
    <property type="molecule type" value="Genomic_DNA"/>
</dbReference>
<protein>
    <recommendedName>
        <fullName evidence="3">Transposase</fullName>
    </recommendedName>
</protein>
<keyword evidence="1" id="KW-0175">Coiled coil</keyword>
<gene>
    <name evidence="2" type="ORF">S01H4_65206</name>
</gene>
<evidence type="ECO:0000256" key="1">
    <source>
        <dbReference type="SAM" id="Coils"/>
    </source>
</evidence>
<accession>X1F2R2</accession>
<feature type="non-terminal residue" evidence="2">
    <location>
        <position position="1"/>
    </location>
</feature>